<gene>
    <name evidence="3" type="primary">Ctsk_1</name>
    <name evidence="3" type="ORF">CRYUND_R15688</name>
</gene>
<dbReference type="AlphaFoldDB" id="A0A7K4LGC5"/>
<feature type="domain" description="Cathepsin propeptide inhibitor" evidence="2">
    <location>
        <begin position="26"/>
        <end position="106"/>
    </location>
</feature>
<dbReference type="Proteomes" id="UP000534426">
    <property type="component" value="Unassembled WGS sequence"/>
</dbReference>
<dbReference type="InterPro" id="IPR038765">
    <property type="entry name" value="Papain-like_cys_pep_sf"/>
</dbReference>
<evidence type="ECO:0000313" key="4">
    <source>
        <dbReference type="Proteomes" id="UP000534426"/>
    </source>
</evidence>
<dbReference type="SMART" id="SM00848">
    <property type="entry name" value="Inhibitor_I29"/>
    <property type="match status" value="1"/>
</dbReference>
<proteinExistence type="predicted"/>
<protein>
    <submittedName>
        <fullName evidence="3">CATK protein</fullName>
    </submittedName>
</protein>
<keyword evidence="4" id="KW-1185">Reference proteome</keyword>
<dbReference type="Pfam" id="PF08246">
    <property type="entry name" value="Inhibitor_I29"/>
    <property type="match status" value="1"/>
</dbReference>
<sequence length="123" mass="13532">WPVLLALLLRTAAAQQRPEPSLDARWELWKRSYGKEYNGPVGMGTAGEPWGRGDPRGAVTGPVAQADELPRRLIWEKNVRYIEAHNAEHARGRRSFELAMNHLGDMVSYGAERGAGGAGGGRR</sequence>
<comment type="caution">
    <text evidence="3">The sequence shown here is derived from an EMBL/GenBank/DDBJ whole genome shotgun (WGS) entry which is preliminary data.</text>
</comment>
<dbReference type="EMBL" id="VWPW01013343">
    <property type="protein sequence ID" value="NWJ03726.1"/>
    <property type="molecule type" value="Genomic_DNA"/>
</dbReference>
<dbReference type="SUPFAM" id="SSF54001">
    <property type="entry name" value="Cysteine proteinases"/>
    <property type="match status" value="1"/>
</dbReference>
<dbReference type="Gene3D" id="1.10.287.2250">
    <property type="match status" value="1"/>
</dbReference>
<evidence type="ECO:0000259" key="2">
    <source>
        <dbReference type="SMART" id="SM00848"/>
    </source>
</evidence>
<reference evidence="3 4" key="1">
    <citation type="submission" date="2019-09" db="EMBL/GenBank/DDBJ databases">
        <title>Bird 10,000 Genomes (B10K) Project - Family phase.</title>
        <authorList>
            <person name="Zhang G."/>
        </authorList>
    </citation>
    <scope>NUCLEOTIDE SEQUENCE [LARGE SCALE GENOMIC DNA]</scope>
    <source>
        <strain evidence="3">B10K-MSB-37135</strain>
        <tissue evidence="3">Heart</tissue>
    </source>
</reference>
<evidence type="ECO:0000256" key="1">
    <source>
        <dbReference type="SAM" id="MobiDB-lite"/>
    </source>
</evidence>
<feature type="non-terminal residue" evidence="3">
    <location>
        <position position="123"/>
    </location>
</feature>
<organism evidence="3 4">
    <name type="scientific">Crypturellus undulatus</name>
    <dbReference type="NCBI Taxonomy" id="48396"/>
    <lineage>
        <taxon>Eukaryota</taxon>
        <taxon>Metazoa</taxon>
        <taxon>Chordata</taxon>
        <taxon>Craniata</taxon>
        <taxon>Vertebrata</taxon>
        <taxon>Euteleostomi</taxon>
        <taxon>Archelosauria</taxon>
        <taxon>Archosauria</taxon>
        <taxon>Dinosauria</taxon>
        <taxon>Saurischia</taxon>
        <taxon>Theropoda</taxon>
        <taxon>Coelurosauria</taxon>
        <taxon>Aves</taxon>
        <taxon>Palaeognathae</taxon>
        <taxon>Tinamiformes</taxon>
        <taxon>Tinamidae</taxon>
        <taxon>Crypturellus</taxon>
    </lineage>
</organism>
<name>A0A7K4LGC5_9AVES</name>
<evidence type="ECO:0000313" key="3">
    <source>
        <dbReference type="EMBL" id="NWJ03726.1"/>
    </source>
</evidence>
<feature type="non-terminal residue" evidence="3">
    <location>
        <position position="1"/>
    </location>
</feature>
<accession>A0A7K4LGC5</accession>
<feature type="region of interest" description="Disordered" evidence="1">
    <location>
        <begin position="40"/>
        <end position="63"/>
    </location>
</feature>
<dbReference type="InterPro" id="IPR013201">
    <property type="entry name" value="Prot_inhib_I29"/>
</dbReference>